<keyword evidence="2" id="KW-0245">EGF-like domain</keyword>
<dbReference type="WBParaSite" id="PSAMB.scaffold9366size5057.g32360.t1">
    <property type="protein sequence ID" value="PSAMB.scaffold9366size5057.g32360.t1"/>
    <property type="gene ID" value="PSAMB.scaffold9366size5057.g32360"/>
</dbReference>
<dbReference type="FunFam" id="2.60.40.60:FF:000092">
    <property type="entry name" value="Protocadherin 8"/>
    <property type="match status" value="1"/>
</dbReference>
<organism evidence="14 15">
    <name type="scientific">Plectus sambesii</name>
    <dbReference type="NCBI Taxonomy" id="2011161"/>
    <lineage>
        <taxon>Eukaryota</taxon>
        <taxon>Metazoa</taxon>
        <taxon>Ecdysozoa</taxon>
        <taxon>Nematoda</taxon>
        <taxon>Chromadorea</taxon>
        <taxon>Plectida</taxon>
        <taxon>Plectina</taxon>
        <taxon>Plectoidea</taxon>
        <taxon>Plectidae</taxon>
        <taxon>Plectus</taxon>
    </lineage>
</organism>
<keyword evidence="4" id="KW-0732">Signal</keyword>
<feature type="domain" description="Cadherin" evidence="13">
    <location>
        <begin position="230"/>
        <end position="339"/>
    </location>
</feature>
<keyword evidence="8" id="KW-1133">Transmembrane helix</keyword>
<sequence length="785" mass="87815">KNAKITLKCNTDSKCKRYKSGPLLVHASDKDSGRNAAIRYEVDDDHFSVNDHGDIEARKRLDADQKSQGYHIYRFNVTARDMGEPSLSAKALVHIRTENTNDEAPYFIPTRQYTAYVAEDAQGGTPIVTIQALDPDRDQVSYSFLTPEGEMTTTELFEIDKDTGLIKLRMGTKPEDLSQNGMHVYNLTVQAKDDGSCCDTASTVIHKEIATVLIGIADVNNNKPEFHKCSTYSSLAKVEEGIHKNGSVIIKVVATDDDSPPNGDIVYSLYYPKSESRKPFIIDPITGELRPSPYVMFDREKLPFEDVTVKATDKGERPLIGFCQFTVTVTDDNDNAPQFDRVSYETSISLNMDVGHSVVTVFADDRDAPPNARITYELKADETAGEEFADDPTYFNILKSESGEVTLTKSIPPEKTKFKFFVVANDNGSPEPQKSEVSVVINVQKSHQSAPRWIDSKDCPAQKEVNENVQVHSVFFLCRAVSGATPDNPISYSMSNGVKRSTNSENEFREFLEKRDGHDWVAVRNLKVLDYEKASNYTLTLTATDLRSGVTTDKQLRIFLLDKNDEVPRFTVDRFTGTIDEELTPQIFAQKSNNQPLTTVEAVDADSPGPQSEVRYRILKGPASNLFRIDERTGGIYPLAKFDREKNDSFILDVEARDGMDSDLPDSEGPNKDIVKVQIFIGDVNDNPPYFNKTSYNGRIAENAEIGQGVMTVKAHDADRDSNLKYDLKGKNSERIEFGVRADSGTIFVKEPLDFETRKEYSLTLLVTDGKHESNTTIFIHIEDV</sequence>
<feature type="domain" description="Cadherin" evidence="13">
    <location>
        <begin position="340"/>
        <end position="453"/>
    </location>
</feature>
<evidence type="ECO:0000259" key="13">
    <source>
        <dbReference type="PROSITE" id="PS50268"/>
    </source>
</evidence>
<dbReference type="Gene3D" id="2.60.40.60">
    <property type="entry name" value="Cadherins"/>
    <property type="match status" value="7"/>
</dbReference>
<evidence type="ECO:0000256" key="7">
    <source>
        <dbReference type="ARBA" id="ARBA00022889"/>
    </source>
</evidence>
<keyword evidence="3" id="KW-0812">Transmembrane</keyword>
<feature type="domain" description="Cadherin" evidence="13">
    <location>
        <begin position="571"/>
        <end position="691"/>
    </location>
</feature>
<evidence type="ECO:0000256" key="3">
    <source>
        <dbReference type="ARBA" id="ARBA00022692"/>
    </source>
</evidence>
<dbReference type="GO" id="GO:0007156">
    <property type="term" value="P:homophilic cell adhesion via plasma membrane adhesion molecules"/>
    <property type="evidence" value="ECO:0007669"/>
    <property type="project" value="InterPro"/>
</dbReference>
<comment type="subcellular location">
    <subcellularLocation>
        <location evidence="1">Membrane</location>
        <topology evidence="1">Single-pass membrane protein</topology>
    </subcellularLocation>
</comment>
<dbReference type="SMART" id="SM00112">
    <property type="entry name" value="CA"/>
    <property type="match status" value="7"/>
</dbReference>
<protein>
    <submittedName>
        <fullName evidence="15">Cadherin domain-containing protein</fullName>
    </submittedName>
</protein>
<dbReference type="PRINTS" id="PR00205">
    <property type="entry name" value="CADHERIN"/>
</dbReference>
<evidence type="ECO:0000256" key="11">
    <source>
        <dbReference type="ARBA" id="ARBA00023180"/>
    </source>
</evidence>
<dbReference type="PANTHER" id="PTHR24028">
    <property type="entry name" value="CADHERIN-87A"/>
    <property type="match status" value="1"/>
</dbReference>
<dbReference type="Proteomes" id="UP000887566">
    <property type="component" value="Unplaced"/>
</dbReference>
<evidence type="ECO:0000256" key="5">
    <source>
        <dbReference type="ARBA" id="ARBA00022737"/>
    </source>
</evidence>
<dbReference type="AlphaFoldDB" id="A0A914XSI8"/>
<reference evidence="15" key="1">
    <citation type="submission" date="2022-11" db="UniProtKB">
        <authorList>
            <consortium name="WormBaseParasite"/>
        </authorList>
    </citation>
    <scope>IDENTIFICATION</scope>
</reference>
<dbReference type="FunFam" id="2.60.40.60:FF:000024">
    <property type="entry name" value="FAT atypical cadherin 3"/>
    <property type="match status" value="1"/>
</dbReference>
<feature type="domain" description="Cadherin" evidence="13">
    <location>
        <begin position="109"/>
        <end position="226"/>
    </location>
</feature>
<dbReference type="InterPro" id="IPR050174">
    <property type="entry name" value="Protocadherin/Cadherin-CA"/>
</dbReference>
<keyword evidence="9" id="KW-0472">Membrane</keyword>
<keyword evidence="5" id="KW-0677">Repeat</keyword>
<evidence type="ECO:0000256" key="9">
    <source>
        <dbReference type="ARBA" id="ARBA00023136"/>
    </source>
</evidence>
<keyword evidence="11" id="KW-0325">Glycoprotein</keyword>
<feature type="domain" description="Cadherin" evidence="13">
    <location>
        <begin position="692"/>
        <end position="785"/>
    </location>
</feature>
<evidence type="ECO:0000256" key="12">
    <source>
        <dbReference type="PROSITE-ProRule" id="PRU00043"/>
    </source>
</evidence>
<evidence type="ECO:0000256" key="1">
    <source>
        <dbReference type="ARBA" id="ARBA00004167"/>
    </source>
</evidence>
<dbReference type="SUPFAM" id="SSF49313">
    <property type="entry name" value="Cadherin-like"/>
    <property type="match status" value="7"/>
</dbReference>
<dbReference type="InterPro" id="IPR002126">
    <property type="entry name" value="Cadherin-like_dom"/>
</dbReference>
<dbReference type="PROSITE" id="PS00232">
    <property type="entry name" value="CADHERIN_1"/>
    <property type="match status" value="2"/>
</dbReference>
<keyword evidence="10" id="KW-1015">Disulfide bond</keyword>
<keyword evidence="14" id="KW-1185">Reference proteome</keyword>
<evidence type="ECO:0000256" key="4">
    <source>
        <dbReference type="ARBA" id="ARBA00022729"/>
    </source>
</evidence>
<dbReference type="PANTHER" id="PTHR24028:SF263">
    <property type="entry name" value="CADHERIN-RELATED FAMILY MEMBER 1"/>
    <property type="match status" value="1"/>
</dbReference>
<dbReference type="InterPro" id="IPR015919">
    <property type="entry name" value="Cadherin-like_sf"/>
</dbReference>
<keyword evidence="6 12" id="KW-0106">Calcium</keyword>
<keyword evidence="7" id="KW-0130">Cell adhesion</keyword>
<evidence type="ECO:0000313" key="14">
    <source>
        <dbReference type="Proteomes" id="UP000887566"/>
    </source>
</evidence>
<dbReference type="CDD" id="cd11304">
    <property type="entry name" value="Cadherin_repeat"/>
    <property type="match status" value="7"/>
</dbReference>
<evidence type="ECO:0000256" key="10">
    <source>
        <dbReference type="ARBA" id="ARBA00023157"/>
    </source>
</evidence>
<dbReference type="Pfam" id="PF00028">
    <property type="entry name" value="Cadherin"/>
    <property type="match status" value="6"/>
</dbReference>
<dbReference type="GO" id="GO:0005886">
    <property type="term" value="C:plasma membrane"/>
    <property type="evidence" value="ECO:0007669"/>
    <property type="project" value="InterPro"/>
</dbReference>
<proteinExistence type="predicted"/>
<name>A0A914XSI8_9BILA</name>
<evidence type="ECO:0000256" key="6">
    <source>
        <dbReference type="ARBA" id="ARBA00022837"/>
    </source>
</evidence>
<dbReference type="PROSITE" id="PS50268">
    <property type="entry name" value="CADHERIN_2"/>
    <property type="match status" value="7"/>
</dbReference>
<evidence type="ECO:0000313" key="15">
    <source>
        <dbReference type="WBParaSite" id="PSAMB.scaffold9366size5057.g32360.t1"/>
    </source>
</evidence>
<feature type="domain" description="Cadherin" evidence="13">
    <location>
        <begin position="464"/>
        <end position="570"/>
    </location>
</feature>
<evidence type="ECO:0000256" key="8">
    <source>
        <dbReference type="ARBA" id="ARBA00022989"/>
    </source>
</evidence>
<evidence type="ECO:0000256" key="2">
    <source>
        <dbReference type="ARBA" id="ARBA00022536"/>
    </source>
</evidence>
<accession>A0A914XSI8</accession>
<dbReference type="InterPro" id="IPR020894">
    <property type="entry name" value="Cadherin_CS"/>
</dbReference>
<feature type="domain" description="Cadherin" evidence="13">
    <location>
        <begin position="25"/>
        <end position="107"/>
    </location>
</feature>
<dbReference type="GO" id="GO:0005509">
    <property type="term" value="F:calcium ion binding"/>
    <property type="evidence" value="ECO:0007669"/>
    <property type="project" value="UniProtKB-UniRule"/>
</dbReference>